<keyword evidence="1" id="KW-0067">ATP-binding</keyword>
<evidence type="ECO:0000313" key="2">
    <source>
        <dbReference type="Proteomes" id="UP001223829"/>
    </source>
</evidence>
<dbReference type="SUPFAM" id="SSF52540">
    <property type="entry name" value="P-loop containing nucleoside triphosphate hydrolases"/>
    <property type="match status" value="1"/>
</dbReference>
<protein>
    <submittedName>
        <fullName evidence="1">ATP-binding protein</fullName>
    </submittedName>
</protein>
<gene>
    <name evidence="1" type="ORF">QO046_00085</name>
</gene>
<comment type="caution">
    <text evidence="1">The sequence shown here is derived from an EMBL/GenBank/DDBJ whole genome shotgun (WGS) entry which is preliminary data.</text>
</comment>
<dbReference type="AlphaFoldDB" id="A0AAW6VRB5"/>
<sequence>MKATEVFIPGGYPNHTLVEDHLVSKQQQLIDTLEMGTMLISISGPSKSGKTVFVKKVLGTQRLIEVTGAGVQSANDLWKRVFDILGVPVTQVQSKTGTSSFSSTGELSAQAGVILAKGSLKGSASAGYSTADQTSESFAIDLFQLMKREIANTDYVIFIDDFHYIAKEAQAELSRQIKDAIANGCKFICASVPYHSDDVLRGNSDLRGRIFNIDFDYWDESTLKIIAQKGFKLLNIDASDEVISELVKESAGSPQLMQYLCLNSCFEMNVRKTSDTSIKYQKDIATLQRVCKRTLQSADYSTIVDKMREGPKVRGSDRKSYISKDGWQGDVYVFLLKAIASNPPTLTFRYSDLVSRVTSLCHGDSPSGSSITSACQHSTAIANDAANSSIIEWDQESDVLDIRDPYLLFYLRWI</sequence>
<accession>A0AAW6VRB5</accession>
<organism evidence="1 2">
    <name type="scientific">Escherichia coli</name>
    <dbReference type="NCBI Taxonomy" id="562"/>
    <lineage>
        <taxon>Bacteria</taxon>
        <taxon>Pseudomonadati</taxon>
        <taxon>Pseudomonadota</taxon>
        <taxon>Gammaproteobacteria</taxon>
        <taxon>Enterobacterales</taxon>
        <taxon>Enterobacteriaceae</taxon>
        <taxon>Escherichia</taxon>
    </lineage>
</organism>
<name>A0AAW6VRB5_ECOLX</name>
<dbReference type="InterPro" id="IPR027417">
    <property type="entry name" value="P-loop_NTPase"/>
</dbReference>
<dbReference type="GO" id="GO:0005524">
    <property type="term" value="F:ATP binding"/>
    <property type="evidence" value="ECO:0007669"/>
    <property type="project" value="UniProtKB-KW"/>
</dbReference>
<dbReference type="Gene3D" id="3.40.50.300">
    <property type="entry name" value="P-loop containing nucleotide triphosphate hydrolases"/>
    <property type="match status" value="1"/>
</dbReference>
<reference evidence="1" key="1">
    <citation type="submission" date="2023-05" db="EMBL/GenBank/DDBJ databases">
        <title>Efficient inhibition of multidrug-resistant Escherichia coli by a new antibiotic combination.</title>
        <authorList>
            <person name="Lin T."/>
        </authorList>
    </citation>
    <scope>NUCLEOTIDE SEQUENCE</scope>
    <source>
        <strain evidence="1">YmmD45</strain>
    </source>
</reference>
<dbReference type="Proteomes" id="UP001223829">
    <property type="component" value="Unassembled WGS sequence"/>
</dbReference>
<dbReference type="EMBL" id="JASMQD010000001">
    <property type="protein sequence ID" value="MDK2692817.1"/>
    <property type="molecule type" value="Genomic_DNA"/>
</dbReference>
<evidence type="ECO:0000313" key="1">
    <source>
        <dbReference type="EMBL" id="MDK2692817.1"/>
    </source>
</evidence>
<proteinExistence type="predicted"/>
<keyword evidence="1" id="KW-0547">Nucleotide-binding</keyword>
<dbReference type="RefSeq" id="WP_095454397.1">
    <property type="nucleotide sequence ID" value="NZ_CABGPT010000051.1"/>
</dbReference>